<dbReference type="PROSITE" id="PS50995">
    <property type="entry name" value="HTH_MARR_2"/>
    <property type="match status" value="1"/>
</dbReference>
<dbReference type="PRINTS" id="PR00598">
    <property type="entry name" value="HTHMARR"/>
</dbReference>
<gene>
    <name evidence="2" type="ORF">JIG36_04665</name>
</gene>
<organism evidence="2 3">
    <name type="scientific">Paractinoplanes ovalisporus</name>
    <dbReference type="NCBI Taxonomy" id="2810368"/>
    <lineage>
        <taxon>Bacteria</taxon>
        <taxon>Bacillati</taxon>
        <taxon>Actinomycetota</taxon>
        <taxon>Actinomycetes</taxon>
        <taxon>Micromonosporales</taxon>
        <taxon>Micromonosporaceae</taxon>
        <taxon>Paractinoplanes</taxon>
    </lineage>
</organism>
<dbReference type="InterPro" id="IPR036390">
    <property type="entry name" value="WH_DNA-bd_sf"/>
</dbReference>
<feature type="domain" description="HTH marR-type" evidence="1">
    <location>
        <begin position="14"/>
        <end position="153"/>
    </location>
</feature>
<comment type="caution">
    <text evidence="2">The sequence shown here is derived from an EMBL/GenBank/DDBJ whole genome shotgun (WGS) entry which is preliminary data.</text>
</comment>
<proteinExistence type="predicted"/>
<keyword evidence="3" id="KW-1185">Reference proteome</keyword>
<protein>
    <submittedName>
        <fullName evidence="2">MarR family transcriptional regulator</fullName>
    </submittedName>
</protein>
<dbReference type="InterPro" id="IPR036388">
    <property type="entry name" value="WH-like_DNA-bd_sf"/>
</dbReference>
<dbReference type="PANTHER" id="PTHR33164:SF43">
    <property type="entry name" value="HTH-TYPE TRANSCRIPTIONAL REPRESSOR YETL"/>
    <property type="match status" value="1"/>
</dbReference>
<dbReference type="Gene3D" id="1.10.10.10">
    <property type="entry name" value="Winged helix-like DNA-binding domain superfamily/Winged helix DNA-binding domain"/>
    <property type="match status" value="1"/>
</dbReference>
<name>A0ABS2A4S3_9ACTN</name>
<dbReference type="Proteomes" id="UP000632138">
    <property type="component" value="Unassembled WGS sequence"/>
</dbReference>
<dbReference type="InterPro" id="IPR039422">
    <property type="entry name" value="MarR/SlyA-like"/>
</dbReference>
<dbReference type="PANTHER" id="PTHR33164">
    <property type="entry name" value="TRANSCRIPTIONAL REGULATOR, MARR FAMILY"/>
    <property type="match status" value="1"/>
</dbReference>
<sequence>MAAAQGAGTPMSDDQSLLPELADTTLAVQQLIGASRELAARASRELGVNGTDMNALSLLQQHGPMGPAEIASRLGIRSASATVLIDRLESAGHVERTSHPSDRRRVTVSATPSALRATLELLRPSILAIDALSRSLDEDSRRIVTQFLTDVTRAMRP</sequence>
<dbReference type="Pfam" id="PF01047">
    <property type="entry name" value="MarR"/>
    <property type="match status" value="1"/>
</dbReference>
<accession>A0ABS2A4S3</accession>
<reference evidence="2 3" key="1">
    <citation type="submission" date="2021-01" db="EMBL/GenBank/DDBJ databases">
        <title>Actinoplanes sp. nov. LDG1-06 isolated from lichen.</title>
        <authorList>
            <person name="Saeng-In P."/>
            <person name="Phongsopitanun W."/>
            <person name="Kanchanasin P."/>
            <person name="Yuki M."/>
            <person name="Kudo T."/>
            <person name="Ohkuma M."/>
            <person name="Tanasupawat S."/>
        </authorList>
    </citation>
    <scope>NUCLEOTIDE SEQUENCE [LARGE SCALE GENOMIC DNA]</scope>
    <source>
        <strain evidence="2 3">LDG1-06</strain>
    </source>
</reference>
<dbReference type="SMART" id="SM00347">
    <property type="entry name" value="HTH_MARR"/>
    <property type="match status" value="1"/>
</dbReference>
<evidence type="ECO:0000259" key="1">
    <source>
        <dbReference type="PROSITE" id="PS50995"/>
    </source>
</evidence>
<dbReference type="SUPFAM" id="SSF46785">
    <property type="entry name" value="Winged helix' DNA-binding domain"/>
    <property type="match status" value="1"/>
</dbReference>
<evidence type="ECO:0000313" key="2">
    <source>
        <dbReference type="EMBL" id="MBM2614849.1"/>
    </source>
</evidence>
<dbReference type="EMBL" id="JAENHP010000001">
    <property type="protein sequence ID" value="MBM2614849.1"/>
    <property type="molecule type" value="Genomic_DNA"/>
</dbReference>
<dbReference type="InterPro" id="IPR000835">
    <property type="entry name" value="HTH_MarR-typ"/>
</dbReference>
<evidence type="ECO:0000313" key="3">
    <source>
        <dbReference type="Proteomes" id="UP000632138"/>
    </source>
</evidence>